<organism evidence="2 3">
    <name type="scientific">Iris pallida</name>
    <name type="common">Sweet iris</name>
    <dbReference type="NCBI Taxonomy" id="29817"/>
    <lineage>
        <taxon>Eukaryota</taxon>
        <taxon>Viridiplantae</taxon>
        <taxon>Streptophyta</taxon>
        <taxon>Embryophyta</taxon>
        <taxon>Tracheophyta</taxon>
        <taxon>Spermatophyta</taxon>
        <taxon>Magnoliopsida</taxon>
        <taxon>Liliopsida</taxon>
        <taxon>Asparagales</taxon>
        <taxon>Iridaceae</taxon>
        <taxon>Iridoideae</taxon>
        <taxon>Irideae</taxon>
        <taxon>Iris</taxon>
    </lineage>
</organism>
<name>A0AAX6HVE2_IRIPA</name>
<evidence type="ECO:0000256" key="1">
    <source>
        <dbReference type="SAM" id="MobiDB-lite"/>
    </source>
</evidence>
<reference evidence="2" key="1">
    <citation type="journal article" date="2023" name="GigaByte">
        <title>Genome assembly of the bearded iris, Iris pallida Lam.</title>
        <authorList>
            <person name="Bruccoleri R.E."/>
            <person name="Oakeley E.J."/>
            <person name="Faust A.M.E."/>
            <person name="Altorfer M."/>
            <person name="Dessus-Babus S."/>
            <person name="Burckhardt D."/>
            <person name="Oertli M."/>
            <person name="Naumann U."/>
            <person name="Petersen F."/>
            <person name="Wong J."/>
        </authorList>
    </citation>
    <scope>NUCLEOTIDE SEQUENCE</scope>
    <source>
        <strain evidence="2">GSM-AAB239-AS_SAM_17_03QT</strain>
    </source>
</reference>
<evidence type="ECO:0000313" key="3">
    <source>
        <dbReference type="Proteomes" id="UP001140949"/>
    </source>
</evidence>
<gene>
    <name evidence="2" type="ORF">M6B38_289970</name>
</gene>
<reference evidence="2" key="2">
    <citation type="submission" date="2023-04" db="EMBL/GenBank/DDBJ databases">
        <authorList>
            <person name="Bruccoleri R.E."/>
            <person name="Oakeley E.J."/>
            <person name="Faust A.-M."/>
            <person name="Dessus-Babus S."/>
            <person name="Altorfer M."/>
            <person name="Burckhardt D."/>
            <person name="Oertli M."/>
            <person name="Naumann U."/>
            <person name="Petersen F."/>
            <person name="Wong J."/>
        </authorList>
    </citation>
    <scope>NUCLEOTIDE SEQUENCE</scope>
    <source>
        <strain evidence="2">GSM-AAB239-AS_SAM_17_03QT</strain>
        <tissue evidence="2">Leaf</tissue>
    </source>
</reference>
<keyword evidence="3" id="KW-1185">Reference proteome</keyword>
<sequence>MLSSFLILISDDDSDDLSGKKRARVRRKRKKHGHRGSVRGEVLRSLRFLRKWWPVLVFLPPIGLLLFESSKLATDRKVEADAERIGISDPESAKEPPPANLTAWIRSPGSSAALGGANETAWCVVDSTVNMEV</sequence>
<proteinExistence type="predicted"/>
<feature type="compositionally biased region" description="Basic residues" evidence="1">
    <location>
        <begin position="20"/>
        <end position="36"/>
    </location>
</feature>
<dbReference type="AlphaFoldDB" id="A0AAX6HVE2"/>
<comment type="caution">
    <text evidence="2">The sequence shown here is derived from an EMBL/GenBank/DDBJ whole genome shotgun (WGS) entry which is preliminary data.</text>
</comment>
<protein>
    <submittedName>
        <fullName evidence="2">Uncharacterized protein</fullName>
    </submittedName>
</protein>
<dbReference type="EMBL" id="JANAVB010006397">
    <property type="protein sequence ID" value="KAJ6845010.1"/>
    <property type="molecule type" value="Genomic_DNA"/>
</dbReference>
<dbReference type="Proteomes" id="UP001140949">
    <property type="component" value="Unassembled WGS sequence"/>
</dbReference>
<feature type="region of interest" description="Disordered" evidence="1">
    <location>
        <begin position="14"/>
        <end position="36"/>
    </location>
</feature>
<evidence type="ECO:0000313" key="2">
    <source>
        <dbReference type="EMBL" id="KAJ6845010.1"/>
    </source>
</evidence>
<accession>A0AAX6HVE2</accession>